<accession>A0A165YE57</accession>
<sequence>MARILTDQNSVQCPDYELPEHTQTILLLATGNTSAVQAVQLLKDIWQLNNNRDKLAWQQLVDTDLVTAQTREQQLALSATPVASLPKHGKLWPFFTPNGGY</sequence>
<keyword evidence="2" id="KW-1185">Reference proteome</keyword>
<reference evidence="1 2" key="1">
    <citation type="journal article" date="2016" name="Mol. Biol. Evol.">
        <title>Comparative Genomics of Early-Diverging Mushroom-Forming Fungi Provides Insights into the Origins of Lignocellulose Decay Capabilities.</title>
        <authorList>
            <person name="Nagy L.G."/>
            <person name="Riley R."/>
            <person name="Tritt A."/>
            <person name="Adam C."/>
            <person name="Daum C."/>
            <person name="Floudas D."/>
            <person name="Sun H."/>
            <person name="Yadav J.S."/>
            <person name="Pangilinan J."/>
            <person name="Larsson K.H."/>
            <person name="Matsuura K."/>
            <person name="Barry K."/>
            <person name="Labutti K."/>
            <person name="Kuo R."/>
            <person name="Ohm R.A."/>
            <person name="Bhattacharya S.S."/>
            <person name="Shirouzu T."/>
            <person name="Yoshinaga Y."/>
            <person name="Martin F.M."/>
            <person name="Grigoriev I.V."/>
            <person name="Hibbett D.S."/>
        </authorList>
    </citation>
    <scope>NUCLEOTIDE SEQUENCE [LARGE SCALE GENOMIC DNA]</scope>
    <source>
        <strain evidence="1 2">CBS 109695</strain>
    </source>
</reference>
<proteinExistence type="predicted"/>
<dbReference type="OrthoDB" id="2679879at2759"/>
<dbReference type="EMBL" id="KV417699">
    <property type="protein sequence ID" value="KZP09466.1"/>
    <property type="molecule type" value="Genomic_DNA"/>
</dbReference>
<evidence type="ECO:0000313" key="1">
    <source>
        <dbReference type="EMBL" id="KZP09466.1"/>
    </source>
</evidence>
<protein>
    <submittedName>
        <fullName evidence="1">Uncharacterized protein</fullName>
    </submittedName>
</protein>
<name>A0A165YE57_9AGAM</name>
<dbReference type="Proteomes" id="UP000076532">
    <property type="component" value="Unassembled WGS sequence"/>
</dbReference>
<gene>
    <name evidence="1" type="ORF">FIBSPDRAFT_963933</name>
</gene>
<dbReference type="AlphaFoldDB" id="A0A165YE57"/>
<organism evidence="1 2">
    <name type="scientific">Athelia psychrophila</name>
    <dbReference type="NCBI Taxonomy" id="1759441"/>
    <lineage>
        <taxon>Eukaryota</taxon>
        <taxon>Fungi</taxon>
        <taxon>Dikarya</taxon>
        <taxon>Basidiomycota</taxon>
        <taxon>Agaricomycotina</taxon>
        <taxon>Agaricomycetes</taxon>
        <taxon>Agaricomycetidae</taxon>
        <taxon>Atheliales</taxon>
        <taxon>Atheliaceae</taxon>
        <taxon>Athelia</taxon>
    </lineage>
</organism>
<evidence type="ECO:0000313" key="2">
    <source>
        <dbReference type="Proteomes" id="UP000076532"/>
    </source>
</evidence>